<dbReference type="CDD" id="cd00609">
    <property type="entry name" value="AAT_like"/>
    <property type="match status" value="1"/>
</dbReference>
<dbReference type="Proteomes" id="UP000249915">
    <property type="component" value="Unassembled WGS sequence"/>
</dbReference>
<dbReference type="InterPro" id="IPR036388">
    <property type="entry name" value="WH-like_DNA-bd_sf"/>
</dbReference>
<keyword evidence="9" id="KW-1185">Reference proteome</keyword>
<feature type="domain" description="HTH gntR-type" evidence="7">
    <location>
        <begin position="1"/>
        <end position="59"/>
    </location>
</feature>
<feature type="compositionally biased region" description="Low complexity" evidence="6">
    <location>
        <begin position="8"/>
        <end position="20"/>
    </location>
</feature>
<keyword evidence="4" id="KW-0238">DNA-binding</keyword>
<evidence type="ECO:0000256" key="2">
    <source>
        <dbReference type="ARBA" id="ARBA00022898"/>
    </source>
</evidence>
<reference evidence="8 9" key="1">
    <citation type="submission" date="2016-07" db="EMBL/GenBank/DDBJ databases">
        <title>Draft genome sequence of Prauserella muralis DSM 45305, isolated from a mould-covered wall in an indoor environment.</title>
        <authorList>
            <person name="Ruckert C."/>
            <person name="Albersmeier A."/>
            <person name="Jiang C.-L."/>
            <person name="Jiang Y."/>
            <person name="Kalinowski J."/>
            <person name="Schneider O."/>
            <person name="Winkler A."/>
            <person name="Zotchev S.B."/>
        </authorList>
    </citation>
    <scope>NUCLEOTIDE SEQUENCE [LARGE SCALE GENOMIC DNA]</scope>
    <source>
        <strain evidence="8 9">DSM 45305</strain>
    </source>
</reference>
<evidence type="ECO:0000256" key="4">
    <source>
        <dbReference type="ARBA" id="ARBA00023125"/>
    </source>
</evidence>
<evidence type="ECO:0000256" key="1">
    <source>
        <dbReference type="ARBA" id="ARBA00005384"/>
    </source>
</evidence>
<evidence type="ECO:0000313" key="8">
    <source>
        <dbReference type="EMBL" id="PXY28360.1"/>
    </source>
</evidence>
<organism evidence="8 9">
    <name type="scientific">Prauserella muralis</name>
    <dbReference type="NCBI Taxonomy" id="588067"/>
    <lineage>
        <taxon>Bacteria</taxon>
        <taxon>Bacillati</taxon>
        <taxon>Actinomycetota</taxon>
        <taxon>Actinomycetes</taxon>
        <taxon>Pseudonocardiales</taxon>
        <taxon>Pseudonocardiaceae</taxon>
        <taxon>Prauserella</taxon>
    </lineage>
</organism>
<protein>
    <submittedName>
        <fullName evidence="8">GntR family transcriptional regulator</fullName>
    </submittedName>
</protein>
<dbReference type="InterPro" id="IPR036390">
    <property type="entry name" value="WH_DNA-bd_sf"/>
</dbReference>
<dbReference type="PROSITE" id="PS50949">
    <property type="entry name" value="HTH_GNTR"/>
    <property type="match status" value="1"/>
</dbReference>
<dbReference type="SUPFAM" id="SSF46785">
    <property type="entry name" value="Winged helix' DNA-binding domain"/>
    <property type="match status" value="1"/>
</dbReference>
<dbReference type="InterPro" id="IPR000524">
    <property type="entry name" value="Tscrpt_reg_HTH_GntR"/>
</dbReference>
<keyword evidence="3" id="KW-0805">Transcription regulation</keyword>
<dbReference type="SUPFAM" id="SSF53383">
    <property type="entry name" value="PLP-dependent transferases"/>
    <property type="match status" value="1"/>
</dbReference>
<evidence type="ECO:0000256" key="3">
    <source>
        <dbReference type="ARBA" id="ARBA00023015"/>
    </source>
</evidence>
<evidence type="ECO:0000313" key="9">
    <source>
        <dbReference type="Proteomes" id="UP000249915"/>
    </source>
</evidence>
<dbReference type="AlphaFoldDB" id="A0A2V4B255"/>
<dbReference type="GO" id="GO:0030170">
    <property type="term" value="F:pyridoxal phosphate binding"/>
    <property type="evidence" value="ECO:0007669"/>
    <property type="project" value="InterPro"/>
</dbReference>
<accession>A0A2V4B255</accession>
<dbReference type="Gene3D" id="1.10.10.10">
    <property type="entry name" value="Winged helix-like DNA-binding domain superfamily/Winged helix DNA-binding domain"/>
    <property type="match status" value="1"/>
</dbReference>
<keyword evidence="5" id="KW-0804">Transcription</keyword>
<comment type="similarity">
    <text evidence="1">In the C-terminal section; belongs to the class-I pyridoxal-phosphate-dependent aminotransferase family.</text>
</comment>
<dbReference type="Pfam" id="PF00155">
    <property type="entry name" value="Aminotran_1_2"/>
    <property type="match status" value="1"/>
</dbReference>
<dbReference type="PANTHER" id="PTHR46577:SF1">
    <property type="entry name" value="HTH-TYPE TRANSCRIPTIONAL REGULATORY PROTEIN GABR"/>
    <property type="match status" value="1"/>
</dbReference>
<feature type="region of interest" description="Disordered" evidence="6">
    <location>
        <begin position="1"/>
        <end position="20"/>
    </location>
</feature>
<dbReference type="InterPro" id="IPR015421">
    <property type="entry name" value="PyrdxlP-dep_Trfase_major"/>
</dbReference>
<comment type="caution">
    <text evidence="8">The sequence shown here is derived from an EMBL/GenBank/DDBJ whole genome shotgun (WGS) entry which is preliminary data.</text>
</comment>
<dbReference type="InterPro" id="IPR004839">
    <property type="entry name" value="Aminotransferase_I/II_large"/>
</dbReference>
<dbReference type="Gene3D" id="3.40.640.10">
    <property type="entry name" value="Type I PLP-dependent aspartate aminotransferase-like (Major domain)"/>
    <property type="match status" value="1"/>
</dbReference>
<evidence type="ECO:0000256" key="5">
    <source>
        <dbReference type="ARBA" id="ARBA00023163"/>
    </source>
</evidence>
<dbReference type="GO" id="GO:0003700">
    <property type="term" value="F:DNA-binding transcription factor activity"/>
    <property type="evidence" value="ECO:0007669"/>
    <property type="project" value="InterPro"/>
</dbReference>
<dbReference type="Pfam" id="PF00392">
    <property type="entry name" value="GntR"/>
    <property type="match status" value="1"/>
</dbReference>
<evidence type="ECO:0000256" key="6">
    <source>
        <dbReference type="SAM" id="MobiDB-lite"/>
    </source>
</evidence>
<dbReference type="GO" id="GO:0003677">
    <property type="term" value="F:DNA binding"/>
    <property type="evidence" value="ECO:0007669"/>
    <property type="project" value="UniProtKB-KW"/>
</dbReference>
<dbReference type="InterPro" id="IPR015424">
    <property type="entry name" value="PyrdxlP-dep_Trfase"/>
</dbReference>
<dbReference type="InterPro" id="IPR051446">
    <property type="entry name" value="HTH_trans_reg/aminotransferase"/>
</dbReference>
<sequence length="431" mass="44947">MAADIAAGRLRPGQRLPPQRRFARDRRIAASTAARVYTELRRRGLVVGEVGRGTYVRAGQAPGEPALVEPGQARVDLELNFPVLPQQPDLLARSLAPLLRPGAFAEATRPAGTAGTPRARAAAAALLTRSGWAPDERRILFAGNGKQAIAAAVAALVPTGGRLGVEALTYPVVKGVAARLGVTLVPLVTDGEGLVPEAVRAARPHAVYVQPTLHNPLGSTMPGPRREELAAVLRSLDIPAVEDTIYAFLRDEPPLAAYAPERTVLVDSLSKRLAPGLTLGFAVPPAALAGRVASAVRSGTWTAQGFALEAATHWIEDGTAVAVQDAKRDDAAHRQRIVQARLAGLAVHGDPAAYHCWWELPEHWRAETFVAAAARRGIAVSPAGAFAVGAGHAPNAVRLALASPPPATLSGALDVLAALATASPDDEDALT</sequence>
<keyword evidence="2" id="KW-0663">Pyridoxal phosphate</keyword>
<dbReference type="EMBL" id="MASW01000002">
    <property type="protein sequence ID" value="PXY28360.1"/>
    <property type="molecule type" value="Genomic_DNA"/>
</dbReference>
<proteinExistence type="inferred from homology"/>
<gene>
    <name evidence="8" type="ORF">BAY60_12925</name>
</gene>
<evidence type="ECO:0000259" key="7">
    <source>
        <dbReference type="PROSITE" id="PS50949"/>
    </source>
</evidence>
<name>A0A2V4B255_9PSEU</name>
<dbReference type="PANTHER" id="PTHR46577">
    <property type="entry name" value="HTH-TYPE TRANSCRIPTIONAL REGULATORY PROTEIN GABR"/>
    <property type="match status" value="1"/>
</dbReference>